<comment type="caution">
    <text evidence="1">The sequence shown here is derived from an EMBL/GenBank/DDBJ whole genome shotgun (WGS) entry which is preliminary data.</text>
</comment>
<proteinExistence type="predicted"/>
<keyword evidence="2" id="KW-1185">Reference proteome</keyword>
<evidence type="ECO:0008006" key="3">
    <source>
        <dbReference type="Google" id="ProtNLM"/>
    </source>
</evidence>
<evidence type="ECO:0000313" key="2">
    <source>
        <dbReference type="Proteomes" id="UP000679126"/>
    </source>
</evidence>
<protein>
    <recommendedName>
        <fullName evidence="3">GOLD domain-containing protein</fullName>
    </recommendedName>
</protein>
<dbReference type="PROSITE" id="PS51257">
    <property type="entry name" value="PROKAR_LIPOPROTEIN"/>
    <property type="match status" value="1"/>
</dbReference>
<dbReference type="RefSeq" id="WP_209147413.1">
    <property type="nucleotide sequence ID" value="NZ_JAGHKP010000003.1"/>
</dbReference>
<name>A0ABS3YI30_9BACT</name>
<dbReference type="EMBL" id="JAGHKP010000003">
    <property type="protein sequence ID" value="MBO9154294.1"/>
    <property type="molecule type" value="Genomic_DNA"/>
</dbReference>
<gene>
    <name evidence="1" type="ORF">J7I43_18855</name>
</gene>
<sequence length="135" mass="14789">MKLYLAAVIMLSAITSCHKDDPAESKYERKFSPVVSTELQNAGAAGLTVSLKVTFQVYNGCGQFDSFVVSSDKDTGVVKVLARYPKEAFCTQDIPQRTATFKKTFPAPGTYYIKWVGPAQSGPETVTHRDTITVK</sequence>
<accession>A0ABS3YI30</accession>
<dbReference type="Proteomes" id="UP000679126">
    <property type="component" value="Unassembled WGS sequence"/>
</dbReference>
<reference evidence="2" key="1">
    <citation type="submission" date="2021-03" db="EMBL/GenBank/DDBJ databases">
        <title>Assistant Professor.</title>
        <authorList>
            <person name="Huq M.A."/>
        </authorList>
    </citation>
    <scope>NUCLEOTIDE SEQUENCE [LARGE SCALE GENOMIC DNA]</scope>
    <source>
        <strain evidence="2">MAH-28</strain>
    </source>
</reference>
<organism evidence="1 2">
    <name type="scientific">Chitinophaga chungangae</name>
    <dbReference type="NCBI Taxonomy" id="2821488"/>
    <lineage>
        <taxon>Bacteria</taxon>
        <taxon>Pseudomonadati</taxon>
        <taxon>Bacteroidota</taxon>
        <taxon>Chitinophagia</taxon>
        <taxon>Chitinophagales</taxon>
        <taxon>Chitinophagaceae</taxon>
        <taxon>Chitinophaga</taxon>
    </lineage>
</organism>
<evidence type="ECO:0000313" key="1">
    <source>
        <dbReference type="EMBL" id="MBO9154294.1"/>
    </source>
</evidence>